<dbReference type="InterPro" id="IPR058912">
    <property type="entry name" value="HTH_animal"/>
</dbReference>
<dbReference type="Pfam" id="PF26215">
    <property type="entry name" value="HTH_animal"/>
    <property type="match status" value="1"/>
</dbReference>
<feature type="domain" description="Helix-turn-helix" evidence="1">
    <location>
        <begin position="274"/>
        <end position="332"/>
    </location>
</feature>
<gene>
    <name evidence="2" type="ORF">JOB18_034130</name>
</gene>
<sequence length="404" mass="47726">MDRVQYLWEGYRQLNDKNYYVKLQKPIYLDTIPLVTKIINKLHEKKFINSKQKQYLLGDPEPRPRRFYMLPKIHKDPVKWSKPHIMPPGRPIVSDCSSETYRIAEYLDFFLNPLSTTHPSYIKDTYDFIDKIKNVDIPADSFLFTIDIDSLYTNIDIKEGIQSGTAMGKKFAPTYANIFMADWEAGALRQCEKRPIYYYRYLDDIWGVWTYSEDDFKIFLNTLNNYNPSIKVKSTMDRNSVDFLNTTTFKGPTFNQTNRLDVKVFFKETDTHALLHKTSFHPKHTFAGLIKSQLLRFHRICTQKEDFQKATKVLFTALASRGYSRSFLRNCYKRFLQIKPQIVSSVVPFITTYSDSMVKLVREIKKNFENSFKERGILYNHRIIAAFRKNKNLKDYLVKAKIPD</sequence>
<dbReference type="EMBL" id="JAGKHQ010000003">
    <property type="protein sequence ID" value="KAG7520675.1"/>
    <property type="molecule type" value="Genomic_DNA"/>
</dbReference>
<keyword evidence="3" id="KW-1185">Reference proteome</keyword>
<dbReference type="AlphaFoldDB" id="A0AAV6SS33"/>
<organism evidence="2 3">
    <name type="scientific">Solea senegalensis</name>
    <name type="common">Senegalese sole</name>
    <dbReference type="NCBI Taxonomy" id="28829"/>
    <lineage>
        <taxon>Eukaryota</taxon>
        <taxon>Metazoa</taxon>
        <taxon>Chordata</taxon>
        <taxon>Craniata</taxon>
        <taxon>Vertebrata</taxon>
        <taxon>Euteleostomi</taxon>
        <taxon>Actinopterygii</taxon>
        <taxon>Neopterygii</taxon>
        <taxon>Teleostei</taxon>
        <taxon>Neoteleostei</taxon>
        <taxon>Acanthomorphata</taxon>
        <taxon>Carangaria</taxon>
        <taxon>Pleuronectiformes</taxon>
        <taxon>Pleuronectoidei</taxon>
        <taxon>Soleidae</taxon>
        <taxon>Solea</taxon>
    </lineage>
</organism>
<evidence type="ECO:0000313" key="2">
    <source>
        <dbReference type="EMBL" id="KAG7520675.1"/>
    </source>
</evidence>
<proteinExistence type="predicted"/>
<evidence type="ECO:0000259" key="1">
    <source>
        <dbReference type="Pfam" id="PF26215"/>
    </source>
</evidence>
<reference evidence="2 3" key="1">
    <citation type="journal article" date="2021" name="Sci. Rep.">
        <title>Chromosome anchoring in Senegalese sole (Solea senegalensis) reveals sex-associated markers and genome rearrangements in flatfish.</title>
        <authorList>
            <person name="Guerrero-Cozar I."/>
            <person name="Gomez-Garrido J."/>
            <person name="Berbel C."/>
            <person name="Martinez-Blanch J.F."/>
            <person name="Alioto T."/>
            <person name="Claros M.G."/>
            <person name="Gagnaire P.A."/>
            <person name="Manchado M."/>
        </authorList>
    </citation>
    <scope>NUCLEOTIDE SEQUENCE [LARGE SCALE GENOMIC DNA]</scope>
    <source>
        <strain evidence="2">Sse05_10M</strain>
    </source>
</reference>
<name>A0AAV6SS33_SOLSE</name>
<protein>
    <recommendedName>
        <fullName evidence="1">Helix-turn-helix domain-containing protein</fullName>
    </recommendedName>
</protein>
<dbReference type="PANTHER" id="PTHR21301:SF10">
    <property type="entry name" value="REVERSE TRANSCRIPTASE DOMAIN-CONTAINING PROTEIN"/>
    <property type="match status" value="1"/>
</dbReference>
<dbReference type="Proteomes" id="UP000693946">
    <property type="component" value="Linkage Group LG11"/>
</dbReference>
<comment type="caution">
    <text evidence="2">The sequence shown here is derived from an EMBL/GenBank/DDBJ whole genome shotgun (WGS) entry which is preliminary data.</text>
</comment>
<accession>A0AAV6SS33</accession>
<dbReference type="PANTHER" id="PTHR21301">
    <property type="entry name" value="REVERSE TRANSCRIPTASE"/>
    <property type="match status" value="1"/>
</dbReference>
<evidence type="ECO:0000313" key="3">
    <source>
        <dbReference type="Proteomes" id="UP000693946"/>
    </source>
</evidence>